<dbReference type="PROSITE" id="PS00455">
    <property type="entry name" value="AMP_BINDING"/>
    <property type="match status" value="1"/>
</dbReference>
<name>A0A812MH12_SYMPI</name>
<evidence type="ECO:0000259" key="1">
    <source>
        <dbReference type="Pfam" id="PF00501"/>
    </source>
</evidence>
<dbReference type="EMBL" id="CAJNIZ010008535">
    <property type="protein sequence ID" value="CAE7268495.1"/>
    <property type="molecule type" value="Genomic_DNA"/>
</dbReference>
<evidence type="ECO:0000313" key="2">
    <source>
        <dbReference type="EMBL" id="CAE7268495.1"/>
    </source>
</evidence>
<dbReference type="Gene3D" id="3.30.300.30">
    <property type="match status" value="1"/>
</dbReference>
<feature type="non-terminal residue" evidence="2">
    <location>
        <position position="427"/>
    </location>
</feature>
<dbReference type="OrthoDB" id="10253869at2759"/>
<reference evidence="2" key="1">
    <citation type="submission" date="2021-02" db="EMBL/GenBank/DDBJ databases">
        <authorList>
            <person name="Dougan E. K."/>
            <person name="Rhodes N."/>
            <person name="Thang M."/>
            <person name="Chan C."/>
        </authorList>
    </citation>
    <scope>NUCLEOTIDE SEQUENCE</scope>
</reference>
<dbReference type="PANTHER" id="PTHR43767:SF11">
    <property type="entry name" value="MEDIUM-CHAIN-FATTY-ACID--COA LIGASE"/>
    <property type="match status" value="1"/>
</dbReference>
<dbReference type="Gene3D" id="3.40.50.12780">
    <property type="entry name" value="N-terminal domain of ligase-like"/>
    <property type="match status" value="1"/>
</dbReference>
<proteinExistence type="predicted"/>
<dbReference type="InterPro" id="IPR050237">
    <property type="entry name" value="ATP-dep_AMP-bd_enzyme"/>
</dbReference>
<dbReference type="Proteomes" id="UP000649617">
    <property type="component" value="Unassembled WGS sequence"/>
</dbReference>
<sequence length="427" mass="46908">VGSLMWNTAWHTQLYHATACLGVVLHTANLRLGPKDLTYCIRHAQDQIMFVDADLVKLLAAVEAPILSDIQLFVIAGEDAVPGKFKIPQQIPSERVQDLAAFVSTSVASFEWPDFKETTLHAICYTSGTTGNPKAAAYSHRSTYLHTIAAVGADALGLKGSHVVLPFVPMFHVLSWGVPFMALMLGTRMIMNNRFMDPASLLQCFVDWEVQLSTGVPVVWQGLKAAIEKVGVEQACAPVSLMNWYKEQLGITFLQGWGMTVAKYQDLTASPATLLSNVAKAGLPMPGLNAIPFEGFEIRVVNPENLDEELPRNQPGELLCRGPWVIGEYFHEDAADKFHKGWLITGDVAKVDHDGAVVLTDRSKDVIKSGGEWISSIDMENHIAALPEVAQAAVVAAYHPRWEERLDRLLQSQYAEAQNLTKKGPKP</sequence>
<organism evidence="2 3">
    <name type="scientific">Symbiodinium pilosum</name>
    <name type="common">Dinoflagellate</name>
    <dbReference type="NCBI Taxonomy" id="2952"/>
    <lineage>
        <taxon>Eukaryota</taxon>
        <taxon>Sar</taxon>
        <taxon>Alveolata</taxon>
        <taxon>Dinophyceae</taxon>
        <taxon>Suessiales</taxon>
        <taxon>Symbiodiniaceae</taxon>
        <taxon>Symbiodinium</taxon>
    </lineage>
</organism>
<comment type="caution">
    <text evidence="2">The sequence shown here is derived from an EMBL/GenBank/DDBJ whole genome shotgun (WGS) entry which is preliminary data.</text>
</comment>
<dbReference type="InterPro" id="IPR000873">
    <property type="entry name" value="AMP-dep_synth/lig_dom"/>
</dbReference>
<dbReference type="SUPFAM" id="SSF56801">
    <property type="entry name" value="Acetyl-CoA synthetase-like"/>
    <property type="match status" value="1"/>
</dbReference>
<feature type="domain" description="AMP-dependent synthetase/ligase" evidence="1">
    <location>
        <begin position="1"/>
        <end position="330"/>
    </location>
</feature>
<protein>
    <submittedName>
        <fullName evidence="2">AlkK protein</fullName>
    </submittedName>
</protein>
<dbReference type="InterPro" id="IPR020845">
    <property type="entry name" value="AMP-binding_CS"/>
</dbReference>
<gene>
    <name evidence="2" type="primary">alkK</name>
    <name evidence="2" type="ORF">SPIL2461_LOCUS5858</name>
</gene>
<dbReference type="AlphaFoldDB" id="A0A812MH12"/>
<accession>A0A812MH12</accession>
<keyword evidence="3" id="KW-1185">Reference proteome</keyword>
<dbReference type="Pfam" id="PF00501">
    <property type="entry name" value="AMP-binding"/>
    <property type="match status" value="1"/>
</dbReference>
<dbReference type="InterPro" id="IPR042099">
    <property type="entry name" value="ANL_N_sf"/>
</dbReference>
<dbReference type="InterPro" id="IPR045851">
    <property type="entry name" value="AMP-bd_C_sf"/>
</dbReference>
<dbReference type="PANTHER" id="PTHR43767">
    <property type="entry name" value="LONG-CHAIN-FATTY-ACID--COA LIGASE"/>
    <property type="match status" value="1"/>
</dbReference>
<evidence type="ECO:0000313" key="3">
    <source>
        <dbReference type="Proteomes" id="UP000649617"/>
    </source>
</evidence>